<dbReference type="GO" id="GO:0004803">
    <property type="term" value="F:transposase activity"/>
    <property type="evidence" value="ECO:0007669"/>
    <property type="project" value="InterPro"/>
</dbReference>
<dbReference type="Proteomes" id="UP000553706">
    <property type="component" value="Unassembled WGS sequence"/>
</dbReference>
<dbReference type="RefSeq" id="WP_183267535.1">
    <property type="nucleotide sequence ID" value="NZ_JACHFJ010000021.1"/>
</dbReference>
<evidence type="ECO:0000256" key="2">
    <source>
        <dbReference type="ARBA" id="ARBA00022578"/>
    </source>
</evidence>
<dbReference type="GO" id="GO:0006313">
    <property type="term" value="P:DNA transposition"/>
    <property type="evidence" value="ECO:0007669"/>
    <property type="project" value="InterPro"/>
</dbReference>
<dbReference type="EMBL" id="JACHFJ010000021">
    <property type="protein sequence ID" value="MBB5374521.1"/>
    <property type="molecule type" value="Genomic_DNA"/>
</dbReference>
<accession>A0A840VSD0</accession>
<evidence type="ECO:0000256" key="3">
    <source>
        <dbReference type="ARBA" id="ARBA00023125"/>
    </source>
</evidence>
<keyword evidence="8" id="KW-1185">Reference proteome</keyword>
<keyword evidence="4" id="KW-0233">DNA recombination</keyword>
<protein>
    <submittedName>
        <fullName evidence="7">TnpA family transposase</fullName>
    </submittedName>
</protein>
<comment type="caution">
    <text evidence="7">The sequence shown here is derived from an EMBL/GenBank/DDBJ whole genome shotgun (WGS) entry which is preliminary data.</text>
</comment>
<evidence type="ECO:0000256" key="1">
    <source>
        <dbReference type="ARBA" id="ARBA00009402"/>
    </source>
</evidence>
<evidence type="ECO:0000259" key="5">
    <source>
        <dbReference type="Pfam" id="PF01526"/>
    </source>
</evidence>
<dbReference type="AlphaFoldDB" id="A0A840VSD0"/>
<dbReference type="GO" id="GO:0003677">
    <property type="term" value="F:DNA binding"/>
    <property type="evidence" value="ECO:0007669"/>
    <property type="project" value="UniProtKB-KW"/>
</dbReference>
<dbReference type="InterPro" id="IPR025296">
    <property type="entry name" value="DUF4158"/>
</dbReference>
<keyword evidence="2" id="KW-0815">Transposition</keyword>
<dbReference type="NCBIfam" id="NF033527">
    <property type="entry name" value="transpos_Tn3"/>
    <property type="match status" value="1"/>
</dbReference>
<reference evidence="7 8" key="1">
    <citation type="submission" date="2020-08" db="EMBL/GenBank/DDBJ databases">
        <title>Genomic Encyclopedia of Type Strains, Phase IV (KMG-IV): sequencing the most valuable type-strain genomes for metagenomic binning, comparative biology and taxonomic classification.</title>
        <authorList>
            <person name="Goeker M."/>
        </authorList>
    </citation>
    <scope>NUCLEOTIDE SEQUENCE [LARGE SCALE GENOMIC DNA]</scope>
    <source>
        <strain evidence="7 8">DSM 27026</strain>
    </source>
</reference>
<feature type="domain" description="DUF4158" evidence="6">
    <location>
        <begin position="5"/>
        <end position="173"/>
    </location>
</feature>
<comment type="similarity">
    <text evidence="1">Belongs to the transposase 7 family.</text>
</comment>
<dbReference type="Pfam" id="PF13700">
    <property type="entry name" value="DUF4158"/>
    <property type="match status" value="1"/>
</dbReference>
<gene>
    <name evidence="7" type="ORF">HNP71_002796</name>
</gene>
<dbReference type="Pfam" id="PF01526">
    <property type="entry name" value="DDE_Tnp_Tn3"/>
    <property type="match status" value="1"/>
</dbReference>
<evidence type="ECO:0000256" key="4">
    <source>
        <dbReference type="ARBA" id="ARBA00023172"/>
    </source>
</evidence>
<feature type="domain" description="Tn3 transposase DDE" evidence="5">
    <location>
        <begin position="585"/>
        <end position="974"/>
    </location>
</feature>
<proteinExistence type="inferred from homology"/>
<name>A0A840VSD0_9PROT</name>
<dbReference type="InterPro" id="IPR002513">
    <property type="entry name" value="Tn3_Tnp_DDE_dom"/>
</dbReference>
<keyword evidence="3" id="KW-0238">DNA-binding</keyword>
<evidence type="ECO:0000259" key="6">
    <source>
        <dbReference type="Pfam" id="PF13700"/>
    </source>
</evidence>
<organism evidence="7 8">
    <name type="scientific">Acidocella aromatica</name>
    <dbReference type="NCBI Taxonomy" id="1303579"/>
    <lineage>
        <taxon>Bacteria</taxon>
        <taxon>Pseudomonadati</taxon>
        <taxon>Pseudomonadota</taxon>
        <taxon>Alphaproteobacteria</taxon>
        <taxon>Acetobacterales</taxon>
        <taxon>Acidocellaceae</taxon>
        <taxon>Acidocella</taxon>
    </lineage>
</organism>
<sequence length="1001" mass="110438">MPVSFLTNSQTREYGQFAGEPTPDQLARHFHLDDTDRAFVAEHRGDHNRLGVAIQLGSLRFLGTLLEDPAMAPALAVGFAADQLSITGSAELISVYAKSAGRWRHGPRIRERYGYRAFADFGIAFRLNRFLYALCWTGTDRPSVLFDRAVAWLLEAKVLLPGLSVLERAVARVRTRANSHLHRLLIKAMTPEQRASLDELIVVPDGERQSPLDRLRDGPYIQSGREISRALARLEEIRALTNGLPQTDRLPPGKIVALARFAAAAKAQAVARLPNDRRAATLLAFVRTLEATAGDDVIDLFDAVTTSMFAQADAASKEARLRSLRDLDAAALKLRDAGIVILDKETSDGDVRTAVFNLIDRDAFVAAVERVGALAEPRDDTYFAELRKNHRKIGYAPALLAGLDLGAAPAGRPLLEAIEYLRVVHSGSKRPGPAPTAFAPKGWLGQLKTADGSLDLTGYRLCVLDGLRRAIRRRDIFPLRSLRYADPRKGLLSGAAWEAARPAICRTVGVSASAEEELGRLSRRLDLAYRETAERMPVNSAVTIINTPDGHDLSVERLEKIDEPPSLIALRAAIDARLPRLDLPELILEMHARTGFANLFTHASEGGARAEDIATSVCAVLVAEATNTGFEPLIRLDAPALRRSRLSWVKQNFLRAETLTIANAALVSAQNAVPLARIWGGGEVASADGLRFVVPVRTIHSGPNPKYFGRERGVTWYNLASDQFTGLNAVTVPGTLRDSLNLLAVVLEQETELQPTEIMTDTAGYTDTIFGVFLLLGYQFSPRIADVGGARFWRIDGKADYGVLNDLASNKINMKLIAEHWDDLLRLAGSLKLGVVRAAGLTRTLQTNDRPTRLARALQELGRLVKTLYLLRFIDDEAYRRRILIQLNRGEGRHQLARVIFHGRRGELRQRYREGQEDQLGALGLTVNLVVLWNTIYMDATLNQLMSEGYEVRPEDVARLSPLGLKHINMLGRYAFTLPDFVARGELRPLRDPRNAGIDDA</sequence>
<evidence type="ECO:0000313" key="7">
    <source>
        <dbReference type="EMBL" id="MBB5374521.1"/>
    </source>
</evidence>
<evidence type="ECO:0000313" key="8">
    <source>
        <dbReference type="Proteomes" id="UP000553706"/>
    </source>
</evidence>
<dbReference type="InterPro" id="IPR047653">
    <property type="entry name" value="Tn3-like_transpos"/>
</dbReference>